<evidence type="ECO:0000259" key="2">
    <source>
        <dbReference type="Pfam" id="PF13472"/>
    </source>
</evidence>
<evidence type="ECO:0000256" key="1">
    <source>
        <dbReference type="SAM" id="SignalP"/>
    </source>
</evidence>
<feature type="domain" description="SGNH hydrolase-type esterase" evidence="2">
    <location>
        <begin position="214"/>
        <end position="409"/>
    </location>
</feature>
<evidence type="ECO:0000313" key="3">
    <source>
        <dbReference type="EMBL" id="GAA4606572.1"/>
    </source>
</evidence>
<sequence length="419" mass="44539">MRYLTRSIAAALSALAIGLLALQPSGRPATADTQVSAWTGAWSAAPQRPSTGFEPNWAEAGFSGQSVRQTVRVTTGGTTVRIRLSNAYGTSPVTVTAATIARAGTGAAVRAGSVRRLAFGRSRSVSIPARGDVRSDAVAFRTRPLESLTVTLYFAGTTGPATFHSQAYATTYRATGDHTEDATGTVYADRTHSWYYLSGVETAGGPPRRGAVVAFGDSITDGFGSSDDANHRYPDELAARLTALGREQAVLNAGIGGNLVLNDSAWYGERSSARFARDVLDQPGVGTVIVLEGINDLGFSEVDKPTYKPNPQVSADDLIAGYRALIRQAHARHVRVLGATLLPMKGSDHYGRRSEADRERVNDWIRTSGAFDAVADFDRALADPSDPLAIRAAYDSGDHLHPNDAGYRAMAQAIDPDRL</sequence>
<dbReference type="CDD" id="cd01830">
    <property type="entry name" value="XynE_like"/>
    <property type="match status" value="1"/>
</dbReference>
<feature type="signal peptide" evidence="1">
    <location>
        <begin position="1"/>
        <end position="31"/>
    </location>
</feature>
<dbReference type="PANTHER" id="PTHR43784:SF2">
    <property type="entry name" value="GDSL-LIKE LIPASE_ACYLHYDROLASE, PUTATIVE (AFU_ORTHOLOGUE AFUA_2G00820)-RELATED"/>
    <property type="match status" value="1"/>
</dbReference>
<dbReference type="InterPro" id="IPR036514">
    <property type="entry name" value="SGNH_hydro_sf"/>
</dbReference>
<dbReference type="GO" id="GO:0016787">
    <property type="term" value="F:hydrolase activity"/>
    <property type="evidence" value="ECO:0007669"/>
    <property type="project" value="UniProtKB-KW"/>
</dbReference>
<evidence type="ECO:0000313" key="4">
    <source>
        <dbReference type="Proteomes" id="UP001500212"/>
    </source>
</evidence>
<dbReference type="EMBL" id="BAABHJ010000005">
    <property type="protein sequence ID" value="GAA4606572.1"/>
    <property type="molecule type" value="Genomic_DNA"/>
</dbReference>
<dbReference type="SUPFAM" id="SSF52266">
    <property type="entry name" value="SGNH hydrolase"/>
    <property type="match status" value="1"/>
</dbReference>
<organism evidence="3 4">
    <name type="scientific">Actinoallomurus liliacearum</name>
    <dbReference type="NCBI Taxonomy" id="1080073"/>
    <lineage>
        <taxon>Bacteria</taxon>
        <taxon>Bacillati</taxon>
        <taxon>Actinomycetota</taxon>
        <taxon>Actinomycetes</taxon>
        <taxon>Streptosporangiales</taxon>
        <taxon>Thermomonosporaceae</taxon>
        <taxon>Actinoallomurus</taxon>
    </lineage>
</organism>
<proteinExistence type="predicted"/>
<keyword evidence="3" id="KW-0378">Hydrolase</keyword>
<dbReference type="Pfam" id="PF13472">
    <property type="entry name" value="Lipase_GDSL_2"/>
    <property type="match status" value="1"/>
</dbReference>
<reference evidence="4" key="1">
    <citation type="journal article" date="2019" name="Int. J. Syst. Evol. Microbiol.">
        <title>The Global Catalogue of Microorganisms (GCM) 10K type strain sequencing project: providing services to taxonomists for standard genome sequencing and annotation.</title>
        <authorList>
            <consortium name="The Broad Institute Genomics Platform"/>
            <consortium name="The Broad Institute Genome Sequencing Center for Infectious Disease"/>
            <person name="Wu L."/>
            <person name="Ma J."/>
        </authorList>
    </citation>
    <scope>NUCLEOTIDE SEQUENCE [LARGE SCALE GENOMIC DNA]</scope>
    <source>
        <strain evidence="4">JCM 17938</strain>
    </source>
</reference>
<accession>A0ABP8TF47</accession>
<keyword evidence="4" id="KW-1185">Reference proteome</keyword>
<dbReference type="InterPro" id="IPR053140">
    <property type="entry name" value="GDSL_Rv0518-like"/>
</dbReference>
<name>A0ABP8TF47_9ACTN</name>
<dbReference type="RefSeq" id="WP_345352890.1">
    <property type="nucleotide sequence ID" value="NZ_BAABHJ010000005.1"/>
</dbReference>
<dbReference type="InterPro" id="IPR013830">
    <property type="entry name" value="SGNH_hydro"/>
</dbReference>
<gene>
    <name evidence="3" type="ORF">GCM10023195_23860</name>
</gene>
<dbReference type="Gene3D" id="3.40.50.1110">
    <property type="entry name" value="SGNH hydrolase"/>
    <property type="match status" value="1"/>
</dbReference>
<comment type="caution">
    <text evidence="3">The sequence shown here is derived from an EMBL/GenBank/DDBJ whole genome shotgun (WGS) entry which is preliminary data.</text>
</comment>
<protein>
    <submittedName>
        <fullName evidence="3">SGNH/GDSL hydrolase family protein</fullName>
    </submittedName>
</protein>
<feature type="chain" id="PRO_5045479521" evidence="1">
    <location>
        <begin position="32"/>
        <end position="419"/>
    </location>
</feature>
<dbReference type="PANTHER" id="PTHR43784">
    <property type="entry name" value="GDSL-LIKE LIPASE/ACYLHYDROLASE, PUTATIVE (AFU_ORTHOLOGUE AFUA_2G00820)-RELATED"/>
    <property type="match status" value="1"/>
</dbReference>
<keyword evidence="1" id="KW-0732">Signal</keyword>
<dbReference type="Proteomes" id="UP001500212">
    <property type="component" value="Unassembled WGS sequence"/>
</dbReference>